<dbReference type="GO" id="GO:0008379">
    <property type="term" value="F:thioredoxin peroxidase activity"/>
    <property type="evidence" value="ECO:0007669"/>
    <property type="project" value="InterPro"/>
</dbReference>
<evidence type="ECO:0000256" key="9">
    <source>
        <dbReference type="ARBA" id="ARBA00032824"/>
    </source>
</evidence>
<evidence type="ECO:0000256" key="11">
    <source>
        <dbReference type="PIRSR" id="PIRSR637944-1"/>
    </source>
</evidence>
<dbReference type="PANTHER" id="PTHR22731:SF3">
    <property type="entry name" value="RIBONUCLEASES P_MRP PROTEIN SUBUNIT POP1"/>
    <property type="match status" value="1"/>
</dbReference>
<dbReference type="CDD" id="cd03013">
    <property type="entry name" value="PRX5_like"/>
    <property type="match status" value="1"/>
</dbReference>
<dbReference type="Pfam" id="PF08170">
    <property type="entry name" value="POPLD"/>
    <property type="match status" value="1"/>
</dbReference>
<keyword evidence="5" id="KW-0049">Antioxidant</keyword>
<evidence type="ECO:0000256" key="5">
    <source>
        <dbReference type="ARBA" id="ARBA00022862"/>
    </source>
</evidence>
<feature type="region of interest" description="Disordered" evidence="12">
    <location>
        <begin position="149"/>
        <end position="236"/>
    </location>
</feature>
<dbReference type="SUPFAM" id="SSF52833">
    <property type="entry name" value="Thioredoxin-like"/>
    <property type="match status" value="1"/>
</dbReference>
<evidence type="ECO:0000256" key="12">
    <source>
        <dbReference type="SAM" id="MobiDB-lite"/>
    </source>
</evidence>
<accession>A0A1D2JH98</accession>
<dbReference type="Gene3D" id="3.40.30.10">
    <property type="entry name" value="Glutaredoxin"/>
    <property type="match status" value="1"/>
</dbReference>
<dbReference type="Pfam" id="PF22770">
    <property type="entry name" value="POP1_C"/>
    <property type="match status" value="1"/>
</dbReference>
<dbReference type="VEuPathDB" id="FungiDB:PADG_07947"/>
<dbReference type="GO" id="GO:0005655">
    <property type="term" value="C:nucleolar ribonuclease P complex"/>
    <property type="evidence" value="ECO:0007669"/>
    <property type="project" value="InterPro"/>
</dbReference>
<dbReference type="PROSITE" id="PS51352">
    <property type="entry name" value="THIOREDOXIN_2"/>
    <property type="match status" value="1"/>
</dbReference>
<dbReference type="GO" id="GO:0001682">
    <property type="term" value="P:tRNA 5'-leader removal"/>
    <property type="evidence" value="ECO:0007669"/>
    <property type="project" value="InterPro"/>
</dbReference>
<evidence type="ECO:0000256" key="10">
    <source>
        <dbReference type="ARBA" id="ARBA00079296"/>
    </source>
</evidence>
<dbReference type="VEuPathDB" id="FungiDB:PABG_06487"/>
<dbReference type="InterPro" id="IPR036249">
    <property type="entry name" value="Thioredoxin-like_sf"/>
</dbReference>
<gene>
    <name evidence="14" type="ORF">ACO22_02944</name>
</gene>
<dbReference type="AlphaFoldDB" id="A0A1D2JH98"/>
<dbReference type="EMBL" id="LZYO01000096">
    <property type="protein sequence ID" value="ODH35371.1"/>
    <property type="molecule type" value="Genomic_DNA"/>
</dbReference>
<keyword evidence="6" id="KW-0560">Oxidoreductase</keyword>
<feature type="active site" description="Cysteine sulfenic acid (-SOH) intermediate" evidence="11">
    <location>
        <position position="61"/>
    </location>
</feature>
<proteinExistence type="inferred from homology"/>
<dbReference type="Pfam" id="PF08534">
    <property type="entry name" value="Redoxin"/>
    <property type="match status" value="1"/>
</dbReference>
<dbReference type="FunFam" id="3.40.30.10:FF:000020">
    <property type="entry name" value="Peroxiredoxin"/>
    <property type="match status" value="1"/>
</dbReference>
<evidence type="ECO:0000256" key="2">
    <source>
        <dbReference type="ARBA" id="ARBA00010505"/>
    </source>
</evidence>
<name>A0A1D2JH98_PARBR</name>
<sequence>MAPLKAGDSFPPDVKFSYVPWTKENGEITACGLPQPYDASKEWANKKVVLFSVPGAFTPSCSISHLPGYIKLLNDFKANGVDIVAVIAYNDPFVMSAWGKANNIKGDDILFLSDTDTAFSKSIGWTLGERTARYALIIDHGTVTYAEKEPAKGVTTQPPATRGATKENFTSPSQIEHQNNPQNAPQSNINTLPPPPRASSSMGPKPAHTTASIQAKKRTIPSSDSADRKRARTYDARKLAVQSSDAALSKTGELDVSAFVAAREFEVRALEAGIRNSKSALASRAFQKVPRSLRRRTASHNVKRVPSRLRARARREMIEDNTPKVTARRRKPTQLLRLRLETARRLQNLNSRSKARRAAKNASTLDLVPLPEDEGKGSQKRPTHDVNIAPRVPKIKKNRLSHPEKPQSKFKKRQRCKTWLPTHVFHAKRAHMTSPKDPLWRFVVPLSPTEKSYRPTHRASGARGAVAWDMSYISTIGLEGLEVCLERLFTALGVVGEEAWGNKGKKWKAGTRGLEVWLFETGGEEGMGDGKRPIAPVTLIWCSEKTDEDVEMADAGAKAKKPKRRMFLRVHPSAFLQVWEEVLKAAKVQHPQVMVEDLRFDIGSIEITGPGATEALLGALKPIPKSDGKEWPKGSPESTWISLAGLTNAASLPQNALLAFNISDPRLRHPPRTIKLPTSEASSSDLAVLLSSWEPDSTQLRPDLFSRPSRLTASRLLPSQKAINRRKSLASPGEYPSPKPTDPRIPVLILASRPKSLSSGGNSQGTYTVMLPWKCVVPVWYYIMYYPMSSGGNPRFGGLLEKQQLSFECSEPWFPGDYPGTNAGWAWEMRERDIRRKEWERKPKQKRIAYDSIDLGGPKKGEIGLGWACDWERLVQSEPLEKDEGLAKTGEPATAVVEGDQTEIKMKKQQKPLERENKKRKREKQNKSASTSATTYTFTRPAPPPLHIHHLPPSAAFTILNAKSRPKPSASLPTPFQFHLTHPALATVKLTLINRGTPTPRARIYRLPATNLSLRNEWLSLLSPSARTPSAQHQSKKQKQAQIFQASSKLLPTDLSADPQPAAHLPMPGEEDLIGFVTTGNYNLTAGKGTGVASVLVGRVVGCDASGLDELDSLSESRSQVSGKGAKGIKVGMSREKLARVCIVRSAGERVGRLGVWEVV</sequence>
<evidence type="ECO:0000313" key="14">
    <source>
        <dbReference type="EMBL" id="ODH35371.1"/>
    </source>
</evidence>
<keyword evidence="8" id="KW-0676">Redox-active center</keyword>
<dbReference type="InterPro" id="IPR013740">
    <property type="entry name" value="Redoxin"/>
</dbReference>
<evidence type="ECO:0000259" key="13">
    <source>
        <dbReference type="PROSITE" id="PS51352"/>
    </source>
</evidence>
<dbReference type="GO" id="GO:0000172">
    <property type="term" value="C:ribonuclease MRP complex"/>
    <property type="evidence" value="ECO:0007669"/>
    <property type="project" value="InterPro"/>
</dbReference>
<dbReference type="InterPro" id="IPR009723">
    <property type="entry name" value="Pop1_N"/>
</dbReference>
<comment type="subcellular location">
    <subcellularLocation>
        <location evidence="1">Nucleus</location>
    </subcellularLocation>
</comment>
<dbReference type="InterPro" id="IPR039182">
    <property type="entry name" value="Pop1"/>
</dbReference>
<evidence type="ECO:0000256" key="4">
    <source>
        <dbReference type="ARBA" id="ARBA00022694"/>
    </source>
</evidence>
<comment type="caution">
    <text evidence="14">The sequence shown here is derived from an EMBL/GenBank/DDBJ whole genome shotgun (WGS) entry which is preliminary data.</text>
</comment>
<dbReference type="InterPro" id="IPR013766">
    <property type="entry name" value="Thioredoxin_domain"/>
</dbReference>
<feature type="compositionally biased region" description="Basic and acidic residues" evidence="12">
    <location>
        <begin position="902"/>
        <end position="917"/>
    </location>
</feature>
<comment type="similarity">
    <text evidence="2">Belongs to the peroxiredoxin family. Prx5 subfamily.</text>
</comment>
<feature type="domain" description="Thioredoxin" evidence="13">
    <location>
        <begin position="4"/>
        <end position="170"/>
    </location>
</feature>
<dbReference type="GO" id="GO:0034599">
    <property type="term" value="P:cellular response to oxidative stress"/>
    <property type="evidence" value="ECO:0007669"/>
    <property type="project" value="InterPro"/>
</dbReference>
<feature type="region of interest" description="Disordered" evidence="12">
    <location>
        <begin position="880"/>
        <end position="942"/>
    </location>
</feature>
<dbReference type="PANTHER" id="PTHR22731">
    <property type="entry name" value="RIBONUCLEASES P/MRP PROTEIN SUBUNIT POP1"/>
    <property type="match status" value="1"/>
</dbReference>
<keyword evidence="7" id="KW-0539">Nucleus</keyword>
<evidence type="ECO:0000256" key="6">
    <source>
        <dbReference type="ARBA" id="ARBA00023002"/>
    </source>
</evidence>
<keyword evidence="3" id="KW-0575">Peroxidase</keyword>
<evidence type="ECO:0000256" key="3">
    <source>
        <dbReference type="ARBA" id="ARBA00022559"/>
    </source>
</evidence>
<organism evidence="14 15">
    <name type="scientific">Paracoccidioides brasiliensis</name>
    <dbReference type="NCBI Taxonomy" id="121759"/>
    <lineage>
        <taxon>Eukaryota</taxon>
        <taxon>Fungi</taxon>
        <taxon>Dikarya</taxon>
        <taxon>Ascomycota</taxon>
        <taxon>Pezizomycotina</taxon>
        <taxon>Eurotiomycetes</taxon>
        <taxon>Eurotiomycetidae</taxon>
        <taxon>Onygenales</taxon>
        <taxon>Ajellomycetaceae</taxon>
        <taxon>Paracoccidioides</taxon>
    </lineage>
</organism>
<dbReference type="Pfam" id="PF06978">
    <property type="entry name" value="POP1_N"/>
    <property type="match status" value="1"/>
</dbReference>
<evidence type="ECO:0000256" key="1">
    <source>
        <dbReference type="ARBA" id="ARBA00004123"/>
    </source>
</evidence>
<evidence type="ECO:0000313" key="15">
    <source>
        <dbReference type="Proteomes" id="UP000242814"/>
    </source>
</evidence>
<evidence type="ECO:0000256" key="7">
    <source>
        <dbReference type="ARBA" id="ARBA00023242"/>
    </source>
</evidence>
<feature type="region of interest" description="Disordered" evidence="12">
    <location>
        <begin position="347"/>
        <end position="385"/>
    </location>
</feature>
<feature type="compositionally biased region" description="Basic and acidic residues" evidence="12">
    <location>
        <begin position="225"/>
        <end position="236"/>
    </location>
</feature>
<dbReference type="Proteomes" id="UP000242814">
    <property type="component" value="Unassembled WGS sequence"/>
</dbReference>
<keyword evidence="4" id="KW-0819">tRNA processing</keyword>
<evidence type="ECO:0000256" key="8">
    <source>
        <dbReference type="ARBA" id="ARBA00023284"/>
    </source>
</evidence>
<dbReference type="InterPro" id="IPR012590">
    <property type="entry name" value="POPLD_dom"/>
</dbReference>
<protein>
    <recommendedName>
        <fullName evidence="9">Thioredoxin peroxidase</fullName>
    </recommendedName>
    <alternativeName>
        <fullName evidence="10">Thioredoxin-dependent peroxiredoxin</fullName>
    </alternativeName>
</protein>
<dbReference type="VEuPathDB" id="FungiDB:PABG_06486"/>
<dbReference type="VEuPathDB" id="FungiDB:PADG_07946"/>
<dbReference type="InterPro" id="IPR055079">
    <property type="entry name" value="POP1_C"/>
</dbReference>
<reference evidence="14 15" key="1">
    <citation type="submission" date="2016-06" db="EMBL/GenBank/DDBJ databases">
        <authorList>
            <person name="Kjaerup R.B."/>
            <person name="Dalgaard T.S."/>
            <person name="Juul-Madsen H.R."/>
        </authorList>
    </citation>
    <scope>NUCLEOTIDE SEQUENCE [LARGE SCALE GENOMIC DNA]</scope>
    <source>
        <strain evidence="14 15">Pb300</strain>
    </source>
</reference>
<dbReference type="InterPro" id="IPR037944">
    <property type="entry name" value="PRX5-like"/>
</dbReference>
<feature type="compositionally biased region" description="Polar residues" evidence="12">
    <location>
        <begin position="167"/>
        <end position="191"/>
    </location>
</feature>